<dbReference type="InterPro" id="IPR013154">
    <property type="entry name" value="ADH-like_N"/>
</dbReference>
<evidence type="ECO:0000256" key="6">
    <source>
        <dbReference type="ARBA" id="ARBA00022846"/>
    </source>
</evidence>
<evidence type="ECO:0000256" key="8">
    <source>
        <dbReference type="ARBA" id="ARBA00023027"/>
    </source>
</evidence>
<evidence type="ECO:0000259" key="12">
    <source>
        <dbReference type="SMART" id="SM00829"/>
    </source>
</evidence>
<dbReference type="Gene3D" id="3.90.180.10">
    <property type="entry name" value="Medium-chain alcohol dehydrogenases, catalytic domain"/>
    <property type="match status" value="1"/>
</dbReference>
<dbReference type="GO" id="GO:0006062">
    <property type="term" value="P:sorbitol catabolic process"/>
    <property type="evidence" value="ECO:0007669"/>
    <property type="project" value="TreeGrafter"/>
</dbReference>
<comment type="cofactor">
    <cofactor evidence="1 11">
        <name>Zn(2+)</name>
        <dbReference type="ChEBI" id="CHEBI:29105"/>
    </cofactor>
</comment>
<dbReference type="InterPro" id="IPR013149">
    <property type="entry name" value="ADH-like_C"/>
</dbReference>
<evidence type="ECO:0000256" key="2">
    <source>
        <dbReference type="ARBA" id="ARBA00004230"/>
    </source>
</evidence>
<keyword evidence="5 11" id="KW-0862">Zinc</keyword>
<organism evidence="13 14">
    <name type="scientific">Hucho hucho</name>
    <name type="common">huchen</name>
    <dbReference type="NCBI Taxonomy" id="62062"/>
    <lineage>
        <taxon>Eukaryota</taxon>
        <taxon>Metazoa</taxon>
        <taxon>Chordata</taxon>
        <taxon>Craniata</taxon>
        <taxon>Vertebrata</taxon>
        <taxon>Euteleostomi</taxon>
        <taxon>Actinopterygii</taxon>
        <taxon>Neopterygii</taxon>
        <taxon>Teleostei</taxon>
        <taxon>Protacanthopterygii</taxon>
        <taxon>Salmoniformes</taxon>
        <taxon>Salmonidae</taxon>
        <taxon>Salmoninae</taxon>
        <taxon>Hucho</taxon>
    </lineage>
</organism>
<dbReference type="Pfam" id="PF08240">
    <property type="entry name" value="ADH_N"/>
    <property type="match status" value="1"/>
</dbReference>
<keyword evidence="14" id="KW-1185">Reference proteome</keyword>
<dbReference type="Gene3D" id="3.40.50.720">
    <property type="entry name" value="NAD(P)-binding Rossmann-like Domain"/>
    <property type="match status" value="1"/>
</dbReference>
<evidence type="ECO:0000256" key="9">
    <source>
        <dbReference type="ARBA" id="ARBA00026132"/>
    </source>
</evidence>
<name>A0A4W5PWP7_9TELE</name>
<reference evidence="13" key="2">
    <citation type="submission" date="2025-08" db="UniProtKB">
        <authorList>
            <consortium name="Ensembl"/>
        </authorList>
    </citation>
    <scope>IDENTIFICATION</scope>
</reference>
<reference evidence="14" key="1">
    <citation type="submission" date="2018-06" db="EMBL/GenBank/DDBJ databases">
        <title>Genome assembly of Danube salmon.</title>
        <authorList>
            <person name="Macqueen D.J."/>
            <person name="Gundappa M.K."/>
        </authorList>
    </citation>
    <scope>NUCLEOTIDE SEQUENCE [LARGE SCALE GENOMIC DNA]</scope>
</reference>
<proteinExistence type="inferred from homology"/>
<dbReference type="InterPro" id="IPR002328">
    <property type="entry name" value="ADH_Zn_CS"/>
</dbReference>
<dbReference type="PANTHER" id="PTHR43161:SF9">
    <property type="entry name" value="SORBITOL DEHYDROGENASE"/>
    <property type="match status" value="1"/>
</dbReference>
<dbReference type="InterPro" id="IPR020843">
    <property type="entry name" value="ER"/>
</dbReference>
<comment type="subcellular location">
    <subcellularLocation>
        <location evidence="2">Cell projection</location>
        <location evidence="2">Cilium</location>
        <location evidence="2">Flagellum</location>
    </subcellularLocation>
</comment>
<keyword evidence="8" id="KW-0520">NAD</keyword>
<sequence length="346" mass="37309">YNMETENLSVVLHSQGDLRLEQRPIPETGPNEVLLQMHSVGICGSDVHYWQNGRIGDFAVKKPMVLGHEATGRVVKVGSAVKNLKEGKKEMDEFFKSGNYNLSPTIFCATPPDDGNLCRFYKHSANFCYKLPDNVTYEEGALIEPLSVGIHACRRAGVTLGSSILICGGGPIGLVCLLVAKAMGASQVVMTDLSADCLVMAKELGADFPLILKREDGPEGLAKRVEGLLGAQPHITIECTGVESSVQTAIYATRPGGVVVLVGLGAAMTTVPLLNAALREVDIRGVFRYCNTWPMAIAMLASKKVNVAPLVTHRFPLEQAVQAFETTRQGQGVKIMLKCDKTDQNP</sequence>
<comment type="similarity">
    <text evidence="3 11">Belongs to the zinc-containing alcohol dehydrogenase family.</text>
</comment>
<dbReference type="PROSITE" id="PS00059">
    <property type="entry name" value="ADH_ZINC"/>
    <property type="match status" value="1"/>
</dbReference>
<keyword evidence="6" id="KW-0282">Flagellum</keyword>
<evidence type="ECO:0000313" key="13">
    <source>
        <dbReference type="Ensembl" id="ENSHHUP00000069306.1"/>
    </source>
</evidence>
<dbReference type="InterPro" id="IPR011032">
    <property type="entry name" value="GroES-like_sf"/>
</dbReference>
<evidence type="ECO:0000313" key="14">
    <source>
        <dbReference type="Proteomes" id="UP000314982"/>
    </source>
</evidence>
<feature type="domain" description="Enoyl reductase (ER)" evidence="12">
    <location>
        <begin position="16"/>
        <end position="337"/>
    </location>
</feature>
<dbReference type="CDD" id="cd05285">
    <property type="entry name" value="sorbitol_DH"/>
    <property type="match status" value="1"/>
</dbReference>
<dbReference type="GO" id="GO:0008270">
    <property type="term" value="F:zinc ion binding"/>
    <property type="evidence" value="ECO:0007669"/>
    <property type="project" value="InterPro"/>
</dbReference>
<dbReference type="GO" id="GO:0031514">
    <property type="term" value="C:motile cilium"/>
    <property type="evidence" value="ECO:0007669"/>
    <property type="project" value="UniProtKB-SubCell"/>
</dbReference>
<keyword evidence="7" id="KW-0560">Oxidoreductase</keyword>
<keyword evidence="6" id="KW-0966">Cell projection</keyword>
<dbReference type="Proteomes" id="UP000314982">
    <property type="component" value="Unassembled WGS sequence"/>
</dbReference>
<dbReference type="GO" id="GO:0003939">
    <property type="term" value="F:L-iditol 2-dehydrogenase (NAD+) activity"/>
    <property type="evidence" value="ECO:0007669"/>
    <property type="project" value="TreeGrafter"/>
</dbReference>
<evidence type="ECO:0000256" key="5">
    <source>
        <dbReference type="ARBA" id="ARBA00022833"/>
    </source>
</evidence>
<protein>
    <recommendedName>
        <fullName evidence="9">Sorbitol dehydrogenase</fullName>
    </recommendedName>
    <alternativeName>
        <fullName evidence="10">Polyol dehydrogenase</fullName>
    </alternativeName>
</protein>
<evidence type="ECO:0000256" key="10">
    <source>
        <dbReference type="ARBA" id="ARBA00032485"/>
    </source>
</evidence>
<keyword evidence="6" id="KW-0969">Cilium</keyword>
<dbReference type="PANTHER" id="PTHR43161">
    <property type="entry name" value="SORBITOL DEHYDROGENASE"/>
    <property type="match status" value="1"/>
</dbReference>
<keyword evidence="4 11" id="KW-0479">Metal-binding</keyword>
<evidence type="ECO:0000256" key="11">
    <source>
        <dbReference type="RuleBase" id="RU361277"/>
    </source>
</evidence>
<dbReference type="FunFam" id="3.40.50.720:FF:000068">
    <property type="entry name" value="Sorbitol dehydrogenase"/>
    <property type="match status" value="1"/>
</dbReference>
<dbReference type="SUPFAM" id="SSF51735">
    <property type="entry name" value="NAD(P)-binding Rossmann-fold domains"/>
    <property type="match status" value="1"/>
</dbReference>
<evidence type="ECO:0000256" key="3">
    <source>
        <dbReference type="ARBA" id="ARBA00008072"/>
    </source>
</evidence>
<dbReference type="SUPFAM" id="SSF50129">
    <property type="entry name" value="GroES-like"/>
    <property type="match status" value="1"/>
</dbReference>
<dbReference type="InterPro" id="IPR036291">
    <property type="entry name" value="NAD(P)-bd_dom_sf"/>
</dbReference>
<reference evidence="13" key="3">
    <citation type="submission" date="2025-09" db="UniProtKB">
        <authorList>
            <consortium name="Ensembl"/>
        </authorList>
    </citation>
    <scope>IDENTIFICATION</scope>
</reference>
<dbReference type="SMART" id="SM00829">
    <property type="entry name" value="PKS_ER"/>
    <property type="match status" value="1"/>
</dbReference>
<dbReference type="AlphaFoldDB" id="A0A4W5PWP7"/>
<dbReference type="Pfam" id="PF00107">
    <property type="entry name" value="ADH_zinc_N"/>
    <property type="match status" value="1"/>
</dbReference>
<evidence type="ECO:0000256" key="7">
    <source>
        <dbReference type="ARBA" id="ARBA00023002"/>
    </source>
</evidence>
<dbReference type="GeneTree" id="ENSGT00550000074781"/>
<dbReference type="Ensembl" id="ENSHHUT00000071626.1">
    <property type="protein sequence ID" value="ENSHHUP00000069306.1"/>
    <property type="gene ID" value="ENSHHUG00000040804.1"/>
</dbReference>
<evidence type="ECO:0000256" key="1">
    <source>
        <dbReference type="ARBA" id="ARBA00001947"/>
    </source>
</evidence>
<dbReference type="STRING" id="62062.ENSHHUP00000069306"/>
<accession>A0A4W5PWP7</accession>
<evidence type="ECO:0000256" key="4">
    <source>
        <dbReference type="ARBA" id="ARBA00022723"/>
    </source>
</evidence>
<dbReference type="InterPro" id="IPR045306">
    <property type="entry name" value="SDH-like"/>
</dbReference>